<evidence type="ECO:0000259" key="7">
    <source>
        <dbReference type="PROSITE" id="PS50249"/>
    </source>
</evidence>
<dbReference type="EMBL" id="CYZV01000023">
    <property type="protein sequence ID" value="CUO39183.1"/>
    <property type="molecule type" value="Genomic_DNA"/>
</dbReference>
<evidence type="ECO:0000256" key="6">
    <source>
        <dbReference type="ARBA" id="ARBA00023049"/>
    </source>
</evidence>
<reference evidence="8 9" key="1">
    <citation type="submission" date="2015-09" db="EMBL/GenBank/DDBJ databases">
        <authorList>
            <consortium name="Pathogen Informatics"/>
        </authorList>
    </citation>
    <scope>NUCLEOTIDE SEQUENCE [LARGE SCALE GENOMIC DNA]</scope>
    <source>
        <strain evidence="8 9">2789STDY5834855</strain>
    </source>
</reference>
<gene>
    <name evidence="8" type="primary">radC_3</name>
    <name evidence="8" type="ORF">ERS852470_02205</name>
</gene>
<proteinExistence type="inferred from homology"/>
<keyword evidence="2" id="KW-0645">Protease</keyword>
<dbReference type="PANTHER" id="PTHR30471">
    <property type="entry name" value="DNA REPAIR PROTEIN RADC"/>
    <property type="match status" value="1"/>
</dbReference>
<comment type="similarity">
    <text evidence="1">Belongs to the UPF0758 family.</text>
</comment>
<dbReference type="CDD" id="cd08071">
    <property type="entry name" value="MPN_DUF2466"/>
    <property type="match status" value="1"/>
</dbReference>
<dbReference type="AlphaFoldDB" id="A0A174EMU8"/>
<keyword evidence="4" id="KW-0378">Hydrolase</keyword>
<dbReference type="GO" id="GO:0006508">
    <property type="term" value="P:proteolysis"/>
    <property type="evidence" value="ECO:0007669"/>
    <property type="project" value="UniProtKB-KW"/>
</dbReference>
<dbReference type="InterPro" id="IPR025657">
    <property type="entry name" value="RadC_JAB"/>
</dbReference>
<dbReference type="InterPro" id="IPR037518">
    <property type="entry name" value="MPN"/>
</dbReference>
<evidence type="ECO:0000256" key="2">
    <source>
        <dbReference type="ARBA" id="ARBA00022670"/>
    </source>
</evidence>
<keyword evidence="3" id="KW-0479">Metal-binding</keyword>
<dbReference type="Proteomes" id="UP000095558">
    <property type="component" value="Unassembled WGS sequence"/>
</dbReference>
<dbReference type="Gene3D" id="3.40.140.10">
    <property type="entry name" value="Cytidine Deaminase, domain 2"/>
    <property type="match status" value="1"/>
</dbReference>
<evidence type="ECO:0000256" key="3">
    <source>
        <dbReference type="ARBA" id="ARBA00022723"/>
    </source>
</evidence>
<dbReference type="PROSITE" id="PS01302">
    <property type="entry name" value="UPF0758"/>
    <property type="match status" value="1"/>
</dbReference>
<dbReference type="Pfam" id="PF04002">
    <property type="entry name" value="RadC"/>
    <property type="match status" value="1"/>
</dbReference>
<evidence type="ECO:0000256" key="4">
    <source>
        <dbReference type="ARBA" id="ARBA00022801"/>
    </source>
</evidence>
<dbReference type="PROSITE" id="PS50249">
    <property type="entry name" value="MPN"/>
    <property type="match status" value="1"/>
</dbReference>
<dbReference type="GO" id="GO:0046872">
    <property type="term" value="F:metal ion binding"/>
    <property type="evidence" value="ECO:0007669"/>
    <property type="project" value="UniProtKB-KW"/>
</dbReference>
<organism evidence="8 9">
    <name type="scientific">Clostridium disporicum</name>
    <dbReference type="NCBI Taxonomy" id="84024"/>
    <lineage>
        <taxon>Bacteria</taxon>
        <taxon>Bacillati</taxon>
        <taxon>Bacillota</taxon>
        <taxon>Clostridia</taxon>
        <taxon>Eubacteriales</taxon>
        <taxon>Clostridiaceae</taxon>
        <taxon>Clostridium</taxon>
    </lineage>
</organism>
<evidence type="ECO:0000313" key="8">
    <source>
        <dbReference type="EMBL" id="CUO39183.1"/>
    </source>
</evidence>
<accession>A0A174EMU8</accession>
<dbReference type="InterPro" id="IPR020891">
    <property type="entry name" value="UPF0758_CS"/>
</dbReference>
<sequence length="141" mass="16168">MYTKNYIKKNKKFLFLRKKLCSASHTYKYVKKFFRYCDKEILIAITLDSKNYVTSISIVSIGSTNTLNTTPREVFKAAIITNATSIILVHNHPSGDPTPSKHDIKETLLFVECSNLLGIKFLDHIIIGDDNFFSFKKNNII</sequence>
<feature type="domain" description="MPN" evidence="7">
    <location>
        <begin position="19"/>
        <end position="141"/>
    </location>
</feature>
<dbReference type="OrthoDB" id="9804482at2"/>
<protein>
    <submittedName>
        <fullName evidence="8">DNA repair protein RadC</fullName>
    </submittedName>
</protein>
<keyword evidence="6" id="KW-0482">Metalloprotease</keyword>
<keyword evidence="5" id="KW-0862">Zinc</keyword>
<dbReference type="PANTHER" id="PTHR30471:SF3">
    <property type="entry name" value="UPF0758 PROTEIN YEES-RELATED"/>
    <property type="match status" value="1"/>
</dbReference>
<evidence type="ECO:0000256" key="5">
    <source>
        <dbReference type="ARBA" id="ARBA00022833"/>
    </source>
</evidence>
<name>A0A174EMU8_9CLOT</name>
<evidence type="ECO:0000313" key="9">
    <source>
        <dbReference type="Proteomes" id="UP000095558"/>
    </source>
</evidence>
<evidence type="ECO:0000256" key="1">
    <source>
        <dbReference type="ARBA" id="ARBA00010243"/>
    </source>
</evidence>
<dbReference type="InterPro" id="IPR001405">
    <property type="entry name" value="UPF0758"/>
</dbReference>
<dbReference type="GO" id="GO:0008237">
    <property type="term" value="F:metallopeptidase activity"/>
    <property type="evidence" value="ECO:0007669"/>
    <property type="project" value="UniProtKB-KW"/>
</dbReference>